<evidence type="ECO:0000256" key="2">
    <source>
        <dbReference type="ARBA" id="ARBA00022801"/>
    </source>
</evidence>
<dbReference type="SUPFAM" id="SSF51556">
    <property type="entry name" value="Metallo-dependent hydrolases"/>
    <property type="match status" value="1"/>
</dbReference>
<dbReference type="GO" id="GO:0046872">
    <property type="term" value="F:metal ion binding"/>
    <property type="evidence" value="ECO:0007669"/>
    <property type="project" value="UniProtKB-KW"/>
</dbReference>
<feature type="binding site" evidence="3">
    <location>
        <position position="127"/>
    </location>
    <ligand>
        <name>a divalent metal cation</name>
        <dbReference type="ChEBI" id="CHEBI:60240"/>
        <label>2</label>
    </ligand>
</feature>
<dbReference type="Gene3D" id="3.20.20.140">
    <property type="entry name" value="Metal-dependent hydrolases"/>
    <property type="match status" value="1"/>
</dbReference>
<dbReference type="PANTHER" id="PTHR46124:SF2">
    <property type="entry name" value="D-AMINOACYL-TRNA DEACYLASE"/>
    <property type="match status" value="1"/>
</dbReference>
<name>A0A140DZ10_9FIRM</name>
<feature type="binding site" evidence="3">
    <location>
        <position position="200"/>
    </location>
    <ligand>
        <name>a divalent metal cation</name>
        <dbReference type="ChEBI" id="CHEBI:60240"/>
        <label>1</label>
    </ligand>
</feature>
<gene>
    <name evidence="4" type="ORF">AALO17_27530</name>
</gene>
<organism evidence="4 5">
    <name type="scientific">Faecalibaculum rodentium</name>
    <dbReference type="NCBI Taxonomy" id="1702221"/>
    <lineage>
        <taxon>Bacteria</taxon>
        <taxon>Bacillati</taxon>
        <taxon>Bacillota</taxon>
        <taxon>Erysipelotrichia</taxon>
        <taxon>Erysipelotrichales</taxon>
        <taxon>Erysipelotrichaceae</taxon>
        <taxon>Faecalibaculum</taxon>
    </lineage>
</organism>
<dbReference type="OrthoDB" id="9810005at2"/>
<proteinExistence type="predicted"/>
<feature type="binding site" evidence="3">
    <location>
        <position position="6"/>
    </location>
    <ligand>
        <name>a divalent metal cation</name>
        <dbReference type="ChEBI" id="CHEBI:60240"/>
        <label>1</label>
    </ligand>
</feature>
<dbReference type="Proteomes" id="UP000069771">
    <property type="component" value="Chromosome"/>
</dbReference>
<dbReference type="GeneID" id="78479215"/>
<feature type="binding site" evidence="3">
    <location>
        <position position="150"/>
    </location>
    <ligand>
        <name>a divalent metal cation</name>
        <dbReference type="ChEBI" id="CHEBI:60240"/>
        <label>2</label>
    </ligand>
</feature>
<protein>
    <submittedName>
        <fullName evidence="4">TatD family hydrolase</fullName>
    </submittedName>
</protein>
<evidence type="ECO:0000313" key="4">
    <source>
        <dbReference type="EMBL" id="AMK55887.1"/>
    </source>
</evidence>
<dbReference type="GO" id="GO:0004536">
    <property type="term" value="F:DNA nuclease activity"/>
    <property type="evidence" value="ECO:0007669"/>
    <property type="project" value="InterPro"/>
</dbReference>
<dbReference type="CDD" id="cd01310">
    <property type="entry name" value="TatD_DNAse"/>
    <property type="match status" value="1"/>
</dbReference>
<keyword evidence="5" id="KW-1185">Reference proteome</keyword>
<dbReference type="RefSeq" id="WP_067559929.1">
    <property type="nucleotide sequence ID" value="NZ_CAOKZT010000002.1"/>
</dbReference>
<dbReference type="FunFam" id="3.20.20.140:FF:000005">
    <property type="entry name" value="TatD family hydrolase"/>
    <property type="match status" value="1"/>
</dbReference>
<dbReference type="GO" id="GO:0005829">
    <property type="term" value="C:cytosol"/>
    <property type="evidence" value="ECO:0007669"/>
    <property type="project" value="TreeGrafter"/>
</dbReference>
<dbReference type="PIRSF" id="PIRSF005902">
    <property type="entry name" value="DNase_TatD"/>
    <property type="match status" value="1"/>
</dbReference>
<feature type="binding site" evidence="3">
    <location>
        <position position="8"/>
    </location>
    <ligand>
        <name>a divalent metal cation</name>
        <dbReference type="ChEBI" id="CHEBI:60240"/>
        <label>1</label>
    </ligand>
</feature>
<keyword evidence="1 3" id="KW-0479">Metal-binding</keyword>
<dbReference type="KEGG" id="fro:AALO17_27530"/>
<feature type="binding site" evidence="3">
    <location>
        <position position="91"/>
    </location>
    <ligand>
        <name>a divalent metal cation</name>
        <dbReference type="ChEBI" id="CHEBI:60240"/>
        <label>1</label>
    </ligand>
</feature>
<dbReference type="PANTHER" id="PTHR46124">
    <property type="entry name" value="D-AMINOACYL-TRNA DEACYLASE"/>
    <property type="match status" value="1"/>
</dbReference>
<dbReference type="InterPro" id="IPR015991">
    <property type="entry name" value="TatD/YcfH-like"/>
</dbReference>
<dbReference type="NCBIfam" id="TIGR00010">
    <property type="entry name" value="YchF/TatD family DNA exonuclease"/>
    <property type="match status" value="1"/>
</dbReference>
<dbReference type="InterPro" id="IPR001130">
    <property type="entry name" value="TatD-like"/>
</dbReference>
<dbReference type="InterPro" id="IPR032466">
    <property type="entry name" value="Metal_Hydrolase"/>
</dbReference>
<dbReference type="EMBL" id="CP011391">
    <property type="protein sequence ID" value="AMK55887.1"/>
    <property type="molecule type" value="Genomic_DNA"/>
</dbReference>
<dbReference type="Pfam" id="PF01026">
    <property type="entry name" value="TatD_DNase"/>
    <property type="match status" value="1"/>
</dbReference>
<dbReference type="PATRIC" id="fig|1702221.3.peg.2681"/>
<evidence type="ECO:0000256" key="3">
    <source>
        <dbReference type="PIRSR" id="PIRSR005902-1"/>
    </source>
</evidence>
<dbReference type="AlphaFoldDB" id="A0A140DZ10"/>
<accession>A0A140DZ10</accession>
<dbReference type="GO" id="GO:0016788">
    <property type="term" value="F:hydrolase activity, acting on ester bonds"/>
    <property type="evidence" value="ECO:0007669"/>
    <property type="project" value="InterPro"/>
</dbReference>
<sequence>MYTDSHCHITCDELYSDLEGVLSRMKDVCRVMIVCTSEEEYLRAVPIRSSDPVRFRIAFGFYPGDADEVTEERLAFLEEALKSGNVDVLGEIGLDHHWPEPDRQTQKDLFVRQIRMANDYDLPIAIHMRDASQETLDLLRQEARTPIVFHCFSGSPETMREALKLNSLISFAGPVTFKNARHAPACVQACPADRILTETDAPYMAPVPMRGHRNEPAYVAYTTKKICELKNLPEKDLTSQIGHNFDSLFSRQS</sequence>
<evidence type="ECO:0000256" key="1">
    <source>
        <dbReference type="ARBA" id="ARBA00022723"/>
    </source>
</evidence>
<evidence type="ECO:0000313" key="5">
    <source>
        <dbReference type="Proteomes" id="UP000069771"/>
    </source>
</evidence>
<keyword evidence="2 4" id="KW-0378">Hydrolase</keyword>
<reference evidence="4 5" key="1">
    <citation type="journal article" date="2016" name="Gut Pathog.">
        <title>Whole genome sequencing of "Faecalibaculum rodentium" ALO17, isolated from C57BL/6J laboratory mouse feces.</title>
        <authorList>
            <person name="Lim S."/>
            <person name="Chang D.H."/>
            <person name="Ahn S."/>
            <person name="Kim B.C."/>
        </authorList>
    </citation>
    <scope>NUCLEOTIDE SEQUENCE [LARGE SCALE GENOMIC DNA]</scope>
    <source>
        <strain evidence="4 5">Alo17</strain>
    </source>
</reference>
<dbReference type="STRING" id="1702221.AALO17_27530"/>